<evidence type="ECO:0000313" key="2">
    <source>
        <dbReference type="Proteomes" id="UP000290288"/>
    </source>
</evidence>
<name>A0A4Q2DGS6_9AGAR</name>
<sequence>MVIQDKQVLNTVLRTKASDALLDLLTGLRVRGAVAGKSGLVLYDRSVEAPKEVLVMVWNSYLTLPQLISRIVLSDPKHFSTDKTAGNSKRLIYQAREHKFLGNSKCSIRILFAKETLPTLLSNCKIIRRNRLPVLPLSIILLLQLKSWAKKYGNHEGGIKAEARALKDCVEAILNPTREWCLQNFDAALPYFPDALKQLDLLEEYLSESMEKWDSEKLATVRKYLTPVFEKLESESESPSL</sequence>
<protein>
    <submittedName>
        <fullName evidence="1">Uncharacterized protein</fullName>
    </submittedName>
</protein>
<dbReference type="OrthoDB" id="2934553at2759"/>
<organism evidence="1 2">
    <name type="scientific">Candolleomyces aberdarensis</name>
    <dbReference type="NCBI Taxonomy" id="2316362"/>
    <lineage>
        <taxon>Eukaryota</taxon>
        <taxon>Fungi</taxon>
        <taxon>Dikarya</taxon>
        <taxon>Basidiomycota</taxon>
        <taxon>Agaricomycotina</taxon>
        <taxon>Agaricomycetes</taxon>
        <taxon>Agaricomycetidae</taxon>
        <taxon>Agaricales</taxon>
        <taxon>Agaricineae</taxon>
        <taxon>Psathyrellaceae</taxon>
        <taxon>Candolleomyces</taxon>
    </lineage>
</organism>
<reference evidence="1 2" key="1">
    <citation type="submission" date="2019-01" db="EMBL/GenBank/DDBJ databases">
        <title>Draft genome sequence of Psathyrella aberdarensis IHI B618.</title>
        <authorList>
            <person name="Buettner E."/>
            <person name="Kellner H."/>
        </authorList>
    </citation>
    <scope>NUCLEOTIDE SEQUENCE [LARGE SCALE GENOMIC DNA]</scope>
    <source>
        <strain evidence="1 2">IHI B618</strain>
    </source>
</reference>
<evidence type="ECO:0000313" key="1">
    <source>
        <dbReference type="EMBL" id="RXW18176.1"/>
    </source>
</evidence>
<dbReference type="AlphaFoldDB" id="A0A4Q2DGS6"/>
<proteinExistence type="predicted"/>
<accession>A0A4Q2DGS6</accession>
<comment type="caution">
    <text evidence="1">The sequence shown here is derived from an EMBL/GenBank/DDBJ whole genome shotgun (WGS) entry which is preliminary data.</text>
</comment>
<gene>
    <name evidence="1" type="ORF">EST38_g7673</name>
</gene>
<dbReference type="Proteomes" id="UP000290288">
    <property type="component" value="Unassembled WGS sequence"/>
</dbReference>
<dbReference type="EMBL" id="SDEE01000284">
    <property type="protein sequence ID" value="RXW18176.1"/>
    <property type="molecule type" value="Genomic_DNA"/>
</dbReference>
<keyword evidence="2" id="KW-1185">Reference proteome</keyword>